<evidence type="ECO:0000313" key="8">
    <source>
        <dbReference type="EMBL" id="ABW29971.1"/>
    </source>
</evidence>
<gene>
    <name evidence="8" type="primary">rbn</name>
    <name evidence="8" type="ordered locus">AM1_5003</name>
</gene>
<keyword evidence="2" id="KW-1003">Cell membrane</keyword>
<dbReference type="NCBIfam" id="TIGR00765">
    <property type="entry name" value="yihY_not_rbn"/>
    <property type="match status" value="1"/>
</dbReference>
<dbReference type="Proteomes" id="UP000000268">
    <property type="component" value="Chromosome"/>
</dbReference>
<evidence type="ECO:0000256" key="7">
    <source>
        <dbReference type="SAM" id="Phobius"/>
    </source>
</evidence>
<keyword evidence="4 7" id="KW-1133">Transmembrane helix</keyword>
<organism evidence="8 9">
    <name type="scientific">Acaryochloris marina (strain MBIC 11017)</name>
    <dbReference type="NCBI Taxonomy" id="329726"/>
    <lineage>
        <taxon>Bacteria</taxon>
        <taxon>Bacillati</taxon>
        <taxon>Cyanobacteriota</taxon>
        <taxon>Cyanophyceae</taxon>
        <taxon>Acaryochloridales</taxon>
        <taxon>Acaryochloridaceae</taxon>
        <taxon>Acaryochloris</taxon>
    </lineage>
</organism>
<evidence type="ECO:0000256" key="5">
    <source>
        <dbReference type="ARBA" id="ARBA00023136"/>
    </source>
</evidence>
<feature type="transmembrane region" description="Helical" evidence="7">
    <location>
        <begin position="246"/>
        <end position="267"/>
    </location>
</feature>
<dbReference type="HOGENOM" id="CLU_045539_5_1_3"/>
<feature type="transmembrane region" description="Helical" evidence="7">
    <location>
        <begin position="181"/>
        <end position="202"/>
    </location>
</feature>
<feature type="transmembrane region" description="Helical" evidence="7">
    <location>
        <begin position="138"/>
        <end position="161"/>
    </location>
</feature>
<sequence>MPFDNVFWLLKVTGLEWQRDKASRLAAALAYYTAFSLAPVLVIVIAIASLAFNQSTVQGQVMAQFKEWLGPDGAAIIRVMVRGTYLQGSGMRDTLGSLVLLFVGSTGLFTNLKDALNSIWKIQPAPDRGWKGFVRDRFFAFVMVLGVGLVLILILGLSTWLTAVSNSASTYVSSWIHVGRILDSVFSLSIITFIVALIYKYLPDVEIQWSDVWIGSFLTSLLFSIGKFLISLYLSRNSLSSTYGAAGSLAVVLLWVNYSAQIFFFGAELTKVYTNRFGSQIRPAHYATALQDPVTLPESSQPNAQKAASSSGNSPIQQLPQWLKKIFHRNAPRS</sequence>
<dbReference type="EMBL" id="CP000828">
    <property type="protein sequence ID" value="ABW29971.1"/>
    <property type="molecule type" value="Genomic_DNA"/>
</dbReference>
<evidence type="ECO:0000256" key="1">
    <source>
        <dbReference type="ARBA" id="ARBA00004651"/>
    </source>
</evidence>
<dbReference type="AlphaFoldDB" id="B0C5V9"/>
<accession>B0C5V9</accession>
<dbReference type="InterPro" id="IPR017039">
    <property type="entry name" value="Virul_fac_BrkB"/>
</dbReference>
<name>B0C5V9_ACAM1</name>
<feature type="transmembrane region" description="Helical" evidence="7">
    <location>
        <begin position="29"/>
        <end position="52"/>
    </location>
</feature>
<evidence type="ECO:0000256" key="6">
    <source>
        <dbReference type="SAM" id="MobiDB-lite"/>
    </source>
</evidence>
<comment type="subcellular location">
    <subcellularLocation>
        <location evidence="1">Cell membrane</location>
        <topology evidence="1">Multi-pass membrane protein</topology>
    </subcellularLocation>
</comment>
<dbReference type="KEGG" id="amr:AM1_5003"/>
<dbReference type="GO" id="GO:0005886">
    <property type="term" value="C:plasma membrane"/>
    <property type="evidence" value="ECO:0007669"/>
    <property type="project" value="UniProtKB-SubCell"/>
</dbReference>
<evidence type="ECO:0000256" key="4">
    <source>
        <dbReference type="ARBA" id="ARBA00022989"/>
    </source>
</evidence>
<dbReference type="PANTHER" id="PTHR30213">
    <property type="entry name" value="INNER MEMBRANE PROTEIN YHJD"/>
    <property type="match status" value="1"/>
</dbReference>
<feature type="transmembrane region" description="Helical" evidence="7">
    <location>
        <begin position="214"/>
        <end position="234"/>
    </location>
</feature>
<dbReference type="PIRSF" id="PIRSF035875">
    <property type="entry name" value="RNase_BN"/>
    <property type="match status" value="1"/>
</dbReference>
<evidence type="ECO:0000256" key="2">
    <source>
        <dbReference type="ARBA" id="ARBA00022475"/>
    </source>
</evidence>
<dbReference type="Pfam" id="PF03631">
    <property type="entry name" value="Virul_fac_BrkB"/>
    <property type="match status" value="1"/>
</dbReference>
<dbReference type="eggNOG" id="COG1295">
    <property type="taxonomic scope" value="Bacteria"/>
</dbReference>
<evidence type="ECO:0000313" key="9">
    <source>
        <dbReference type="Proteomes" id="UP000000268"/>
    </source>
</evidence>
<keyword evidence="5 7" id="KW-0472">Membrane</keyword>
<dbReference type="STRING" id="329726.AM1_5003"/>
<dbReference type="PANTHER" id="PTHR30213:SF1">
    <property type="entry name" value="INNER MEMBRANE PROTEIN YHJD"/>
    <property type="match status" value="1"/>
</dbReference>
<feature type="compositionally biased region" description="Polar residues" evidence="6">
    <location>
        <begin position="297"/>
        <end position="320"/>
    </location>
</feature>
<evidence type="ECO:0000256" key="3">
    <source>
        <dbReference type="ARBA" id="ARBA00022692"/>
    </source>
</evidence>
<dbReference type="RefSeq" id="WP_012165243.1">
    <property type="nucleotide sequence ID" value="NC_009925.1"/>
</dbReference>
<reference evidence="8 9" key="1">
    <citation type="journal article" date="2008" name="Proc. Natl. Acad. Sci. U.S.A.">
        <title>Niche adaptation and genome expansion in the chlorophyll d-producing cyanobacterium Acaryochloris marina.</title>
        <authorList>
            <person name="Swingley W.D."/>
            <person name="Chen M."/>
            <person name="Cheung P.C."/>
            <person name="Conrad A.L."/>
            <person name="Dejesa L.C."/>
            <person name="Hao J."/>
            <person name="Honchak B.M."/>
            <person name="Karbach L.E."/>
            <person name="Kurdoglu A."/>
            <person name="Lahiri S."/>
            <person name="Mastrian S.D."/>
            <person name="Miyashita H."/>
            <person name="Page L."/>
            <person name="Ramakrishna P."/>
            <person name="Satoh S."/>
            <person name="Sattley W.M."/>
            <person name="Shimada Y."/>
            <person name="Taylor H.L."/>
            <person name="Tomo T."/>
            <person name="Tsuchiya T."/>
            <person name="Wang Z.T."/>
            <person name="Raymond J."/>
            <person name="Mimuro M."/>
            <person name="Blankenship R.E."/>
            <person name="Touchman J.W."/>
        </authorList>
    </citation>
    <scope>NUCLEOTIDE SEQUENCE [LARGE SCALE GENOMIC DNA]</scope>
    <source>
        <strain evidence="9">MBIC 11017</strain>
    </source>
</reference>
<feature type="region of interest" description="Disordered" evidence="6">
    <location>
        <begin position="295"/>
        <end position="321"/>
    </location>
</feature>
<proteinExistence type="predicted"/>
<dbReference type="OrthoDB" id="9797028at2"/>
<protein>
    <submittedName>
        <fullName evidence="8">Ribonuclease BN</fullName>
    </submittedName>
</protein>
<keyword evidence="9" id="KW-1185">Reference proteome</keyword>
<keyword evidence="3 7" id="KW-0812">Transmembrane</keyword>